<evidence type="ECO:0000313" key="3">
    <source>
        <dbReference type="EMBL" id="TYP68008.1"/>
    </source>
</evidence>
<keyword evidence="4" id="KW-1185">Reference proteome</keyword>
<dbReference type="EMBL" id="VNHS01000021">
    <property type="protein sequence ID" value="TYP68008.1"/>
    <property type="molecule type" value="Genomic_DNA"/>
</dbReference>
<keyword evidence="2" id="KW-0472">Membrane</keyword>
<feature type="transmembrane region" description="Helical" evidence="2">
    <location>
        <begin position="20"/>
        <end position="37"/>
    </location>
</feature>
<accession>A0A5S5BP00</accession>
<proteinExistence type="predicted"/>
<keyword evidence="1" id="KW-0175">Coiled coil</keyword>
<evidence type="ECO:0000256" key="2">
    <source>
        <dbReference type="SAM" id="Phobius"/>
    </source>
</evidence>
<sequence length="102" mass="11869">MTAQPSKSTAKQGTKRRLKIWFFFVVIFMFWATYTLYDQLGMQQEAAAKLSEVELKIESATKQMSDLKLQVDRLNDPEYIQQVARKEHNMIMPGEQSIHVAE</sequence>
<feature type="coiled-coil region" evidence="1">
    <location>
        <begin position="43"/>
        <end position="70"/>
    </location>
</feature>
<gene>
    <name evidence="3" type="ORF">BCM02_12144</name>
</gene>
<keyword evidence="2" id="KW-0812">Transmembrane</keyword>
<keyword evidence="2" id="KW-1133">Transmembrane helix</keyword>
<evidence type="ECO:0000313" key="4">
    <source>
        <dbReference type="Proteomes" id="UP000323257"/>
    </source>
</evidence>
<name>A0A5S5BP00_9BACL</name>
<organism evidence="3 4">
    <name type="scientific">Paenibacillus methanolicus</name>
    <dbReference type="NCBI Taxonomy" id="582686"/>
    <lineage>
        <taxon>Bacteria</taxon>
        <taxon>Bacillati</taxon>
        <taxon>Bacillota</taxon>
        <taxon>Bacilli</taxon>
        <taxon>Bacillales</taxon>
        <taxon>Paenibacillaceae</taxon>
        <taxon>Paenibacillus</taxon>
    </lineage>
</organism>
<dbReference type="Proteomes" id="UP000323257">
    <property type="component" value="Unassembled WGS sequence"/>
</dbReference>
<dbReference type="AlphaFoldDB" id="A0A5S5BP00"/>
<protein>
    <submittedName>
        <fullName evidence="3">Cell division protein DivIC</fullName>
    </submittedName>
</protein>
<dbReference type="InterPro" id="IPR007060">
    <property type="entry name" value="FtsL/DivIC"/>
</dbReference>
<reference evidence="3 4" key="1">
    <citation type="submission" date="2019-07" db="EMBL/GenBank/DDBJ databases">
        <title>Genomic Encyclopedia of Type Strains, Phase III (KMG-III): the genomes of soil and plant-associated and newly described type strains.</title>
        <authorList>
            <person name="Whitman W."/>
        </authorList>
    </citation>
    <scope>NUCLEOTIDE SEQUENCE [LARGE SCALE GENOMIC DNA]</scope>
    <source>
        <strain evidence="3 4">BL24</strain>
    </source>
</reference>
<dbReference type="Pfam" id="PF04977">
    <property type="entry name" value="DivIC"/>
    <property type="match status" value="1"/>
</dbReference>
<evidence type="ECO:0000256" key="1">
    <source>
        <dbReference type="SAM" id="Coils"/>
    </source>
</evidence>
<keyword evidence="3" id="KW-0131">Cell cycle</keyword>
<dbReference type="RefSeq" id="WP_148933559.1">
    <property type="nucleotide sequence ID" value="NZ_VNHS01000021.1"/>
</dbReference>
<keyword evidence="3" id="KW-0132">Cell division</keyword>
<comment type="caution">
    <text evidence="3">The sequence shown here is derived from an EMBL/GenBank/DDBJ whole genome shotgun (WGS) entry which is preliminary data.</text>
</comment>
<dbReference type="OrthoDB" id="2382043at2"/>
<dbReference type="GO" id="GO:0051301">
    <property type="term" value="P:cell division"/>
    <property type="evidence" value="ECO:0007669"/>
    <property type="project" value="UniProtKB-KW"/>
</dbReference>